<protein>
    <recommendedName>
        <fullName evidence="1">Putative amidase domain-containing protein</fullName>
    </recommendedName>
</protein>
<dbReference type="PANTHER" id="PTHR40032:SF1">
    <property type="entry name" value="EXPORTED PROTEIN"/>
    <property type="match status" value="1"/>
</dbReference>
<dbReference type="AlphaFoldDB" id="A0A830QWY3"/>
<organism evidence="2 3">
    <name type="scientific">Pusillibacter faecalis</name>
    <dbReference type="NCBI Taxonomy" id="2714358"/>
    <lineage>
        <taxon>Bacteria</taxon>
        <taxon>Bacillati</taxon>
        <taxon>Bacillota</taxon>
        <taxon>Clostridia</taxon>
        <taxon>Eubacteriales</taxon>
        <taxon>Oscillospiraceae</taxon>
        <taxon>Pusillibacter</taxon>
    </lineage>
</organism>
<keyword evidence="3" id="KW-1185">Reference proteome</keyword>
<name>A0A830QWY3_9FIRM</name>
<dbReference type="InterPro" id="IPR024301">
    <property type="entry name" value="Amidase_6"/>
</dbReference>
<geneLocation type="plasmid" evidence="2 3">
    <name>pMM59_01</name>
</geneLocation>
<proteinExistence type="predicted"/>
<sequence length="167" mass="18857">MRFAANYDRNAVVLYAHQWAYGRNPAFYDYEHLGGDCTNFASQCVFAGSGVMNFTPTFGWYYIDSNQKAPAWTGVPYFYNFLTRQGRSVGPMGRDSTMEEIRPGDIIQLSFSGEAFQHSPVVVSVGDPITPENILVAAHSYDADNRPLATYEYRDIRFIHIEGTMLP</sequence>
<dbReference type="PANTHER" id="PTHR40032">
    <property type="entry name" value="EXPORTED PROTEIN-RELATED"/>
    <property type="match status" value="1"/>
</dbReference>
<evidence type="ECO:0000259" key="1">
    <source>
        <dbReference type="Pfam" id="PF12671"/>
    </source>
</evidence>
<dbReference type="EMBL" id="AP023421">
    <property type="protein sequence ID" value="BCK85867.1"/>
    <property type="molecule type" value="Genomic_DNA"/>
</dbReference>
<dbReference type="Proteomes" id="UP000679848">
    <property type="component" value="Plasmid pMM59_01"/>
</dbReference>
<accession>A0A830QWY3</accession>
<evidence type="ECO:0000313" key="2">
    <source>
        <dbReference type="EMBL" id="BCK85867.1"/>
    </source>
</evidence>
<keyword evidence="2" id="KW-0614">Plasmid</keyword>
<dbReference type="RefSeq" id="WP_187028395.1">
    <property type="nucleotide sequence ID" value="NZ_AP023421.1"/>
</dbReference>
<dbReference type="Pfam" id="PF12671">
    <property type="entry name" value="Amidase_6"/>
    <property type="match status" value="1"/>
</dbReference>
<evidence type="ECO:0000313" key="3">
    <source>
        <dbReference type="Proteomes" id="UP000679848"/>
    </source>
</evidence>
<reference evidence="2" key="1">
    <citation type="submission" date="2020-09" db="EMBL/GenBank/DDBJ databases">
        <title>New species isolated from human feces.</title>
        <authorList>
            <person name="Kitahara M."/>
            <person name="Shigeno Y."/>
            <person name="Shime M."/>
            <person name="Matsumoto Y."/>
            <person name="Nakamura S."/>
            <person name="Motooka D."/>
            <person name="Fukuoka S."/>
            <person name="Nishikawa H."/>
            <person name="Benno Y."/>
        </authorList>
    </citation>
    <scope>NUCLEOTIDE SEQUENCE</scope>
    <source>
        <strain evidence="2">MM59</strain>
        <plasmid evidence="2">pMM59_01</plasmid>
    </source>
</reference>
<feature type="domain" description="Putative amidase" evidence="1">
    <location>
        <begin position="6"/>
        <end position="159"/>
    </location>
</feature>
<gene>
    <name evidence="2" type="ORF">MM59RIKEN_31860</name>
</gene>
<dbReference type="KEGG" id="pfaa:MM59RIKEN_31860"/>